<proteinExistence type="predicted"/>
<evidence type="ECO:0000256" key="3">
    <source>
        <dbReference type="ARBA" id="ARBA00022737"/>
    </source>
</evidence>
<dbReference type="GO" id="GO:0060215">
    <property type="term" value="P:primitive hemopoiesis"/>
    <property type="evidence" value="ECO:0007669"/>
    <property type="project" value="Ensembl"/>
</dbReference>
<evidence type="ECO:0000256" key="4">
    <source>
        <dbReference type="ARBA" id="ARBA00022771"/>
    </source>
</evidence>
<dbReference type="InterPro" id="IPR013088">
    <property type="entry name" value="Znf_NHR/GATA"/>
</dbReference>
<dbReference type="GeneID" id="103386310"/>
<dbReference type="InterPro" id="IPR016374">
    <property type="entry name" value="TF_GATA-2/3"/>
</dbReference>
<evidence type="ECO:0000256" key="8">
    <source>
        <dbReference type="ARBA" id="ARBA00023159"/>
    </source>
</evidence>
<dbReference type="PANTHER" id="PTHR10071">
    <property type="entry name" value="TRANSCRIPTION FACTOR GATA FAMILY MEMBER"/>
    <property type="match status" value="1"/>
</dbReference>
<dbReference type="GO" id="GO:0030223">
    <property type="term" value="P:neutrophil differentiation"/>
    <property type="evidence" value="ECO:0007669"/>
    <property type="project" value="Ensembl"/>
</dbReference>
<keyword evidence="9" id="KW-0804">Transcription</keyword>
<dbReference type="CDD" id="cd00202">
    <property type="entry name" value="ZnF_GATA"/>
    <property type="match status" value="2"/>
</dbReference>
<dbReference type="InterPro" id="IPR039355">
    <property type="entry name" value="Transcription_factor_GATA"/>
</dbReference>
<dbReference type="PROSITE" id="PS00344">
    <property type="entry name" value="GATA_ZN_FINGER_1"/>
    <property type="match status" value="2"/>
</dbReference>
<evidence type="ECO:0000256" key="10">
    <source>
        <dbReference type="ARBA" id="ARBA00023242"/>
    </source>
</evidence>
<dbReference type="PIRSF" id="PIRSF003027">
    <property type="entry name" value="TF_GATA-1/2/3"/>
    <property type="match status" value="1"/>
</dbReference>
<dbReference type="FunFam" id="3.30.50.10:FF:000001">
    <property type="entry name" value="GATA transcription factor (GATAd)"/>
    <property type="match status" value="1"/>
</dbReference>
<dbReference type="SMART" id="SM00401">
    <property type="entry name" value="ZnF_GATA"/>
    <property type="match status" value="2"/>
</dbReference>
<dbReference type="PANTHER" id="PTHR10071:SF190">
    <property type="entry name" value="ERYTHROID TRANSCRIPTION FACTOR"/>
    <property type="match status" value="1"/>
</dbReference>
<comment type="subcellular location">
    <subcellularLocation>
        <location evidence="1">Nucleus</location>
    </subcellularLocation>
</comment>
<dbReference type="GO" id="GO:0005634">
    <property type="term" value="C:nucleus"/>
    <property type="evidence" value="ECO:0007669"/>
    <property type="project" value="UniProtKB-SubCell"/>
</dbReference>
<evidence type="ECO:0000313" key="13">
    <source>
        <dbReference type="Ensembl" id="ENSCSEP00000015426.1"/>
    </source>
</evidence>
<dbReference type="Gene3D" id="3.30.50.10">
    <property type="entry name" value="Erythroid Transcription Factor GATA-1, subunit A"/>
    <property type="match status" value="2"/>
</dbReference>
<dbReference type="GO" id="GO:0000122">
    <property type="term" value="P:negative regulation of transcription by RNA polymerase II"/>
    <property type="evidence" value="ECO:0007669"/>
    <property type="project" value="TreeGrafter"/>
</dbReference>
<keyword evidence="6" id="KW-0805">Transcription regulation</keyword>
<dbReference type="GO" id="GO:0043009">
    <property type="term" value="P:chordate embryonic development"/>
    <property type="evidence" value="ECO:0007669"/>
    <property type="project" value="Ensembl"/>
</dbReference>
<dbReference type="CTD" id="30481"/>
<dbReference type="Proteomes" id="UP000265120">
    <property type="component" value="Chromosome 11"/>
</dbReference>
<dbReference type="InterPro" id="IPR000679">
    <property type="entry name" value="Znf_GATA"/>
</dbReference>
<dbReference type="InParanoid" id="A0A3P8VQ71"/>
<evidence type="ECO:0000256" key="7">
    <source>
        <dbReference type="ARBA" id="ARBA00023125"/>
    </source>
</evidence>
<dbReference type="AlphaFoldDB" id="A0A3P8VQ71"/>
<keyword evidence="10" id="KW-0539">Nucleus</keyword>
<evidence type="ECO:0000256" key="2">
    <source>
        <dbReference type="ARBA" id="ARBA00022723"/>
    </source>
</evidence>
<dbReference type="OMA" id="EQSHWAS"/>
<reference evidence="13 14" key="1">
    <citation type="journal article" date="2014" name="Nat. Genet.">
        <title>Whole-genome sequence of a flatfish provides insights into ZW sex chromosome evolution and adaptation to a benthic lifestyle.</title>
        <authorList>
            <person name="Chen S."/>
            <person name="Zhang G."/>
            <person name="Shao C."/>
            <person name="Huang Q."/>
            <person name="Liu G."/>
            <person name="Zhang P."/>
            <person name="Song W."/>
            <person name="An N."/>
            <person name="Chalopin D."/>
            <person name="Volff J.N."/>
            <person name="Hong Y."/>
            <person name="Li Q."/>
            <person name="Sha Z."/>
            <person name="Zhou H."/>
            <person name="Xie M."/>
            <person name="Yu Q."/>
            <person name="Liu Y."/>
            <person name="Xiang H."/>
            <person name="Wang N."/>
            <person name="Wu K."/>
            <person name="Yang C."/>
            <person name="Zhou Q."/>
            <person name="Liao X."/>
            <person name="Yang L."/>
            <person name="Hu Q."/>
            <person name="Zhang J."/>
            <person name="Meng L."/>
            <person name="Jin L."/>
            <person name="Tian Y."/>
            <person name="Lian J."/>
            <person name="Yang J."/>
            <person name="Miao G."/>
            <person name="Liu S."/>
            <person name="Liang Z."/>
            <person name="Yan F."/>
            <person name="Li Y."/>
            <person name="Sun B."/>
            <person name="Zhang H."/>
            <person name="Zhang J."/>
            <person name="Zhu Y."/>
            <person name="Du M."/>
            <person name="Zhao Y."/>
            <person name="Schartl M."/>
            <person name="Tang Q."/>
            <person name="Wang J."/>
        </authorList>
    </citation>
    <scope>NUCLEOTIDE SEQUENCE</scope>
</reference>
<keyword evidence="14" id="KW-1185">Reference proteome</keyword>
<dbReference type="GO" id="GO:0030224">
    <property type="term" value="P:monocyte differentiation"/>
    <property type="evidence" value="ECO:0007669"/>
    <property type="project" value="Ensembl"/>
</dbReference>
<dbReference type="GO" id="GO:0000978">
    <property type="term" value="F:RNA polymerase II cis-regulatory region sequence-specific DNA binding"/>
    <property type="evidence" value="ECO:0007669"/>
    <property type="project" value="TreeGrafter"/>
</dbReference>
<evidence type="ECO:0000259" key="12">
    <source>
        <dbReference type="PROSITE" id="PS50114"/>
    </source>
</evidence>
<dbReference type="RefSeq" id="XP_024915585.1">
    <property type="nucleotide sequence ID" value="XM_025059817.1"/>
</dbReference>
<dbReference type="OrthoDB" id="515401at2759"/>
<feature type="domain" description="GATA-type" evidence="12">
    <location>
        <begin position="242"/>
        <end position="297"/>
    </location>
</feature>
<name>A0A3P8VQ71_CYNSE</name>
<accession>A0A3P8VQ71</accession>
<dbReference type="GO" id="GO:0000981">
    <property type="term" value="F:DNA-binding transcription factor activity, RNA polymerase II-specific"/>
    <property type="evidence" value="ECO:0007669"/>
    <property type="project" value="InterPro"/>
</dbReference>
<dbReference type="GO" id="GO:0008270">
    <property type="term" value="F:zinc ion binding"/>
    <property type="evidence" value="ECO:0007669"/>
    <property type="project" value="UniProtKB-KW"/>
</dbReference>
<evidence type="ECO:0000256" key="5">
    <source>
        <dbReference type="ARBA" id="ARBA00022833"/>
    </source>
</evidence>
<dbReference type="GO" id="GO:0045944">
    <property type="term" value="P:positive regulation of transcription by RNA polymerase II"/>
    <property type="evidence" value="ECO:0007669"/>
    <property type="project" value="Ensembl"/>
</dbReference>
<dbReference type="STRING" id="244447.ENSCSEP00000015426"/>
<keyword evidence="5 11" id="KW-0862">Zinc</keyword>
<dbReference type="Pfam" id="PF00320">
    <property type="entry name" value="GATA"/>
    <property type="match status" value="2"/>
</dbReference>
<dbReference type="GO" id="GO:0010725">
    <property type="term" value="P:regulation of primitive erythrocyte differentiation"/>
    <property type="evidence" value="ECO:0007669"/>
    <property type="project" value="Ensembl"/>
</dbReference>
<protein>
    <submittedName>
        <fullName evidence="13">GATA binding protein 1a</fullName>
    </submittedName>
</protein>
<evidence type="ECO:0000256" key="11">
    <source>
        <dbReference type="PIRSR" id="PIRSR003027-1"/>
    </source>
</evidence>
<feature type="domain" description="GATA-type" evidence="12">
    <location>
        <begin position="296"/>
        <end position="349"/>
    </location>
</feature>
<dbReference type="Ensembl" id="ENSCSET00000015616.1">
    <property type="protein sequence ID" value="ENSCSEP00000015426.1"/>
    <property type="gene ID" value="ENSCSEG00000009914.1"/>
</dbReference>
<dbReference type="GO" id="GO:0048821">
    <property type="term" value="P:erythrocyte development"/>
    <property type="evidence" value="ECO:0007669"/>
    <property type="project" value="Ensembl"/>
</dbReference>
<dbReference type="FunFam" id="3.30.50.10:FF:000032">
    <property type="entry name" value="Transcription factor GATA-3"/>
    <property type="match status" value="1"/>
</dbReference>
<reference evidence="13" key="2">
    <citation type="submission" date="2025-08" db="UniProtKB">
        <authorList>
            <consortium name="Ensembl"/>
        </authorList>
    </citation>
    <scope>IDENTIFICATION</scope>
</reference>
<evidence type="ECO:0000256" key="6">
    <source>
        <dbReference type="ARBA" id="ARBA00023015"/>
    </source>
</evidence>
<reference evidence="13" key="3">
    <citation type="submission" date="2025-09" db="UniProtKB">
        <authorList>
            <consortium name="Ensembl"/>
        </authorList>
    </citation>
    <scope>IDENTIFICATION</scope>
</reference>
<dbReference type="PRINTS" id="PR00619">
    <property type="entry name" value="GATAZNFINGER"/>
</dbReference>
<keyword evidence="8" id="KW-0010">Activator</keyword>
<dbReference type="SUPFAM" id="SSF57716">
    <property type="entry name" value="Glucocorticoid receptor-like (DNA-binding domain)"/>
    <property type="match status" value="2"/>
</dbReference>
<evidence type="ECO:0000256" key="1">
    <source>
        <dbReference type="ARBA" id="ARBA00004123"/>
    </source>
</evidence>
<keyword evidence="2 11" id="KW-0479">Metal-binding</keyword>
<feature type="zinc finger region" description="GATA-type 1" evidence="11">
    <location>
        <begin position="248"/>
        <end position="272"/>
    </location>
</feature>
<dbReference type="PROSITE" id="PS50114">
    <property type="entry name" value="GATA_ZN_FINGER_2"/>
    <property type="match status" value="2"/>
</dbReference>
<sequence length="429" mass="46667">MEDSSDQTHWVSPALLSSDALTGFSSETGLLPAVEEDESFFSGQDMDYSGLPSFFSSPGHSRVSSTYRHSSVRPVISSPSLLSNFQLLDSTAGHSLSSPYIPASAWNSSPLTKTPLHSHSPTILYNPTFSSSFNISKDGYSSPARESRESPRLQEELKVERLSPLRGLGSSNGSSGFLNLTPAAGSVYTPLSSHSHPHMLSPYGSYMASPQEYSSAALYSSPGSWISPSYSPKLRNKMRATTPEARECVNCGATATPLWRRDGTGHYLCNACGLYHKMNGQNRPLIRPKKRLIVSKRAGTLCANCHTSTTTLWRRNANGEPVCNACGLYFKLHNINRPLTMKKDGIQTRNRKVSSKNKKNKKATLLEQYSEVNQQPSLDSNAGPFSLGPGTLLTYSHAPHLIPAPSPLHPSASLPYTHHLNSGMVPTLV</sequence>
<evidence type="ECO:0000256" key="9">
    <source>
        <dbReference type="ARBA" id="ARBA00023163"/>
    </source>
</evidence>
<dbReference type="KEGG" id="csem:103386310"/>
<keyword evidence="3" id="KW-0677">Repeat</keyword>
<dbReference type="GeneTree" id="ENSGT00940000166313"/>
<feature type="zinc finger region" description="GATA-type 2" evidence="11">
    <location>
        <begin position="302"/>
        <end position="326"/>
    </location>
</feature>
<evidence type="ECO:0000313" key="14">
    <source>
        <dbReference type="Proteomes" id="UP000265120"/>
    </source>
</evidence>
<organism evidence="13 14">
    <name type="scientific">Cynoglossus semilaevis</name>
    <name type="common">Tongue sole</name>
    <dbReference type="NCBI Taxonomy" id="244447"/>
    <lineage>
        <taxon>Eukaryota</taxon>
        <taxon>Metazoa</taxon>
        <taxon>Chordata</taxon>
        <taxon>Craniata</taxon>
        <taxon>Vertebrata</taxon>
        <taxon>Euteleostomi</taxon>
        <taxon>Actinopterygii</taxon>
        <taxon>Neopterygii</taxon>
        <taxon>Teleostei</taxon>
        <taxon>Neoteleostei</taxon>
        <taxon>Acanthomorphata</taxon>
        <taxon>Carangaria</taxon>
        <taxon>Pleuronectiformes</taxon>
        <taxon>Pleuronectoidei</taxon>
        <taxon>Cynoglossidae</taxon>
        <taxon>Cynoglossinae</taxon>
        <taxon>Cynoglossus</taxon>
    </lineage>
</organism>
<dbReference type="RefSeq" id="XP_024915584.1">
    <property type="nucleotide sequence ID" value="XM_025059816.1"/>
</dbReference>
<dbReference type="GO" id="GO:0045165">
    <property type="term" value="P:cell fate commitment"/>
    <property type="evidence" value="ECO:0007669"/>
    <property type="project" value="TreeGrafter"/>
</dbReference>
<keyword evidence="4 11" id="KW-0863">Zinc-finger</keyword>
<dbReference type="GO" id="GO:0030225">
    <property type="term" value="P:macrophage differentiation"/>
    <property type="evidence" value="ECO:0007669"/>
    <property type="project" value="Ensembl"/>
</dbReference>
<keyword evidence="7" id="KW-0238">DNA-binding</keyword>
<dbReference type="GO" id="GO:0010629">
    <property type="term" value="P:negative regulation of gene expression"/>
    <property type="evidence" value="ECO:0007669"/>
    <property type="project" value="Ensembl"/>
</dbReference>
<dbReference type="GO" id="GO:0043066">
    <property type="term" value="P:negative regulation of apoptotic process"/>
    <property type="evidence" value="ECO:0007669"/>
    <property type="project" value="Ensembl"/>
</dbReference>